<gene>
    <name evidence="1" type="ORF">LIN78_07870</name>
</gene>
<name>A0ABS8D5Q9_9NEIS</name>
<dbReference type="EMBL" id="JAJBZT010000003">
    <property type="protein sequence ID" value="MCB6183462.1"/>
    <property type="molecule type" value="Genomic_DNA"/>
</dbReference>
<sequence>MEQDLQTRIENLEIKFSHQDDLLDTLNTIVAKQQMQIDLLSRQLLLVADQLRQQEPHRPLNPVDEIPPHY</sequence>
<dbReference type="RefSeq" id="WP_227180233.1">
    <property type="nucleotide sequence ID" value="NZ_JAJBZT010000003.1"/>
</dbReference>
<reference evidence="1" key="1">
    <citation type="submission" date="2021-10" db="EMBL/GenBank/DDBJ databases">
        <title>The complete genome sequence of Leeia sp. TBRC 13508.</title>
        <authorList>
            <person name="Charoenyingcharoen P."/>
            <person name="Yukphan P."/>
        </authorList>
    </citation>
    <scope>NUCLEOTIDE SEQUENCE</scope>
    <source>
        <strain evidence="1">TBRC 13508</strain>
    </source>
</reference>
<evidence type="ECO:0000313" key="2">
    <source>
        <dbReference type="Proteomes" id="UP001165395"/>
    </source>
</evidence>
<dbReference type="Gene3D" id="1.20.5.300">
    <property type="match status" value="1"/>
</dbReference>
<dbReference type="InterPro" id="IPR007236">
    <property type="entry name" value="SlyX"/>
</dbReference>
<keyword evidence="2" id="KW-1185">Reference proteome</keyword>
<accession>A0ABS8D5Q9</accession>
<organism evidence="1 2">
    <name type="scientific">Leeia speluncae</name>
    <dbReference type="NCBI Taxonomy" id="2884804"/>
    <lineage>
        <taxon>Bacteria</taxon>
        <taxon>Pseudomonadati</taxon>
        <taxon>Pseudomonadota</taxon>
        <taxon>Betaproteobacteria</taxon>
        <taxon>Neisseriales</taxon>
        <taxon>Leeiaceae</taxon>
        <taxon>Leeia</taxon>
    </lineage>
</organism>
<evidence type="ECO:0000313" key="1">
    <source>
        <dbReference type="EMBL" id="MCB6183462.1"/>
    </source>
</evidence>
<dbReference type="Pfam" id="PF04102">
    <property type="entry name" value="SlyX"/>
    <property type="match status" value="1"/>
</dbReference>
<dbReference type="PANTHER" id="PTHR36508:SF1">
    <property type="entry name" value="PROTEIN SLYX"/>
    <property type="match status" value="1"/>
</dbReference>
<dbReference type="Proteomes" id="UP001165395">
    <property type="component" value="Unassembled WGS sequence"/>
</dbReference>
<dbReference type="PANTHER" id="PTHR36508">
    <property type="entry name" value="PROTEIN SLYX"/>
    <property type="match status" value="1"/>
</dbReference>
<protein>
    <submittedName>
        <fullName evidence="1">SlyX family protein</fullName>
    </submittedName>
</protein>
<proteinExistence type="predicted"/>
<comment type="caution">
    <text evidence="1">The sequence shown here is derived from an EMBL/GenBank/DDBJ whole genome shotgun (WGS) entry which is preliminary data.</text>
</comment>